<dbReference type="InterPro" id="IPR046887">
    <property type="entry name" value="RsmE_PUA-like"/>
</dbReference>
<protein>
    <recommendedName>
        <fullName evidence="10">Ribosomal RNA small subunit methyltransferase E</fullName>
        <ecNumber evidence="10">2.1.1.193</ecNumber>
    </recommendedName>
</protein>
<feature type="domain" description="Ribosomal RNA small subunit methyltransferase E methyltransferase" evidence="11">
    <location>
        <begin position="73"/>
        <end position="228"/>
    </location>
</feature>
<comment type="similarity">
    <text evidence="2 10">Belongs to the RNA methyltransferase RsmE family.</text>
</comment>
<organism evidence="13 14">
    <name type="scientific">Gelidibacter salicanalis</name>
    <dbReference type="NCBI Taxonomy" id="291193"/>
    <lineage>
        <taxon>Bacteria</taxon>
        <taxon>Pseudomonadati</taxon>
        <taxon>Bacteroidota</taxon>
        <taxon>Flavobacteriia</taxon>
        <taxon>Flavobacteriales</taxon>
        <taxon>Flavobacteriaceae</taxon>
        <taxon>Gelidibacter</taxon>
    </lineage>
</organism>
<dbReference type="Gene3D" id="2.40.240.20">
    <property type="entry name" value="Hypothetical PUA domain-like, domain 1"/>
    <property type="match status" value="1"/>
</dbReference>
<dbReference type="GO" id="GO:0005737">
    <property type="term" value="C:cytoplasm"/>
    <property type="evidence" value="ECO:0007669"/>
    <property type="project" value="UniProtKB-SubCell"/>
</dbReference>
<dbReference type="InterPro" id="IPR029026">
    <property type="entry name" value="tRNA_m1G_MTases_N"/>
</dbReference>
<dbReference type="Proteomes" id="UP000321734">
    <property type="component" value="Unassembled WGS sequence"/>
</dbReference>
<keyword evidence="7 10" id="KW-0949">S-adenosyl-L-methionine</keyword>
<accession>A0A5C7AHF9</accession>
<dbReference type="SUPFAM" id="SSF88697">
    <property type="entry name" value="PUA domain-like"/>
    <property type="match status" value="1"/>
</dbReference>
<evidence type="ECO:0000256" key="8">
    <source>
        <dbReference type="ARBA" id="ARBA00025699"/>
    </source>
</evidence>
<feature type="domain" description="Ribosomal RNA small subunit methyltransferase E PUA-like" evidence="12">
    <location>
        <begin position="21"/>
        <end position="65"/>
    </location>
</feature>
<dbReference type="OrthoDB" id="9815641at2"/>
<keyword evidence="4 10" id="KW-0698">rRNA processing</keyword>
<comment type="subcellular location">
    <subcellularLocation>
        <location evidence="1 10">Cytoplasm</location>
    </subcellularLocation>
</comment>
<dbReference type="CDD" id="cd18084">
    <property type="entry name" value="RsmE-like"/>
    <property type="match status" value="1"/>
</dbReference>
<evidence type="ECO:0000256" key="2">
    <source>
        <dbReference type="ARBA" id="ARBA00005528"/>
    </source>
</evidence>
<evidence type="ECO:0000256" key="9">
    <source>
        <dbReference type="ARBA" id="ARBA00047944"/>
    </source>
</evidence>
<evidence type="ECO:0000256" key="3">
    <source>
        <dbReference type="ARBA" id="ARBA00022490"/>
    </source>
</evidence>
<dbReference type="NCBIfam" id="NF008702">
    <property type="entry name" value="PRK11713.6-1"/>
    <property type="match status" value="1"/>
</dbReference>
<dbReference type="PANTHER" id="PTHR30027">
    <property type="entry name" value="RIBOSOMAL RNA SMALL SUBUNIT METHYLTRANSFERASE E"/>
    <property type="match status" value="1"/>
</dbReference>
<keyword evidence="6 10" id="KW-0808">Transferase</keyword>
<dbReference type="AlphaFoldDB" id="A0A5C7AHF9"/>
<dbReference type="RefSeq" id="WP_146893979.1">
    <property type="nucleotide sequence ID" value="NZ_VORX01000008.1"/>
</dbReference>
<evidence type="ECO:0000256" key="1">
    <source>
        <dbReference type="ARBA" id="ARBA00004496"/>
    </source>
</evidence>
<dbReference type="PANTHER" id="PTHR30027:SF3">
    <property type="entry name" value="16S RRNA (URACIL(1498)-N(3))-METHYLTRANSFERASE"/>
    <property type="match status" value="1"/>
</dbReference>
<dbReference type="Pfam" id="PF20260">
    <property type="entry name" value="PUA_4"/>
    <property type="match status" value="1"/>
</dbReference>
<evidence type="ECO:0000256" key="6">
    <source>
        <dbReference type="ARBA" id="ARBA00022679"/>
    </source>
</evidence>
<keyword evidence="14" id="KW-1185">Reference proteome</keyword>
<evidence type="ECO:0000259" key="12">
    <source>
        <dbReference type="Pfam" id="PF20260"/>
    </source>
</evidence>
<evidence type="ECO:0000256" key="4">
    <source>
        <dbReference type="ARBA" id="ARBA00022552"/>
    </source>
</evidence>
<dbReference type="InterPro" id="IPR029028">
    <property type="entry name" value="Alpha/beta_knot_MTases"/>
</dbReference>
<dbReference type="GO" id="GO:0070475">
    <property type="term" value="P:rRNA base methylation"/>
    <property type="evidence" value="ECO:0007669"/>
    <property type="project" value="TreeGrafter"/>
</dbReference>
<sequence length="234" mass="26460">MQLFYNPTITETTTEIAFLKDESRHIVKVLRKSTGDQLQITNGQGGFFIAEITSADLKNCRATILSKTYEAPRPYKIHLAVAPTKMNDRYEWFLEKATELGVDTITPIICDHSERKVIKNDRFEKILQSAMKQSLQNYLPELQEAIPFSEFIAQDFEGQKFIAHCEETDRKSLKMVLKPQQDVLILIGPEGDFSVKEISSALSKGFQPVTLGNTRLRTETAAVVACHSVVYANE</sequence>
<evidence type="ECO:0000259" key="11">
    <source>
        <dbReference type="Pfam" id="PF04452"/>
    </source>
</evidence>
<evidence type="ECO:0000256" key="5">
    <source>
        <dbReference type="ARBA" id="ARBA00022603"/>
    </source>
</evidence>
<comment type="catalytic activity">
    <reaction evidence="9 10">
        <text>uridine(1498) in 16S rRNA + S-adenosyl-L-methionine = N(3)-methyluridine(1498) in 16S rRNA + S-adenosyl-L-homocysteine + H(+)</text>
        <dbReference type="Rhea" id="RHEA:42920"/>
        <dbReference type="Rhea" id="RHEA-COMP:10283"/>
        <dbReference type="Rhea" id="RHEA-COMP:10284"/>
        <dbReference type="ChEBI" id="CHEBI:15378"/>
        <dbReference type="ChEBI" id="CHEBI:57856"/>
        <dbReference type="ChEBI" id="CHEBI:59789"/>
        <dbReference type="ChEBI" id="CHEBI:65315"/>
        <dbReference type="ChEBI" id="CHEBI:74502"/>
        <dbReference type="EC" id="2.1.1.193"/>
    </reaction>
</comment>
<gene>
    <name evidence="13" type="ORF">ES711_14270</name>
</gene>
<comment type="function">
    <text evidence="8 10">Specifically methylates the N3 position of the uracil ring of uridine 1498 (m3U1498) in 16S rRNA. Acts on the fully assembled 30S ribosomal subunit.</text>
</comment>
<reference evidence="13 14" key="1">
    <citation type="submission" date="2019-08" db="EMBL/GenBank/DDBJ databases">
        <title>Genome sequence of Gelidibacter salicanalis IC162T.</title>
        <authorList>
            <person name="Bowman J.P."/>
        </authorList>
    </citation>
    <scope>NUCLEOTIDE SEQUENCE [LARGE SCALE GENOMIC DNA]</scope>
    <source>
        <strain evidence="13 14">IC162</strain>
    </source>
</reference>
<dbReference type="EMBL" id="VORX01000008">
    <property type="protein sequence ID" value="TXE05995.1"/>
    <property type="molecule type" value="Genomic_DNA"/>
</dbReference>
<keyword evidence="3 10" id="KW-0963">Cytoplasm</keyword>
<name>A0A5C7AHF9_9FLAO</name>
<evidence type="ECO:0000256" key="7">
    <source>
        <dbReference type="ARBA" id="ARBA00022691"/>
    </source>
</evidence>
<dbReference type="PIRSF" id="PIRSF015601">
    <property type="entry name" value="MTase_slr0722"/>
    <property type="match status" value="1"/>
</dbReference>
<dbReference type="InterPro" id="IPR015947">
    <property type="entry name" value="PUA-like_sf"/>
</dbReference>
<evidence type="ECO:0000256" key="10">
    <source>
        <dbReference type="PIRNR" id="PIRNR015601"/>
    </source>
</evidence>
<dbReference type="GO" id="GO:0070042">
    <property type="term" value="F:rRNA (uridine-N3-)-methyltransferase activity"/>
    <property type="evidence" value="ECO:0007669"/>
    <property type="project" value="TreeGrafter"/>
</dbReference>
<dbReference type="Pfam" id="PF04452">
    <property type="entry name" value="Methyltrans_RNA"/>
    <property type="match status" value="1"/>
</dbReference>
<evidence type="ECO:0000313" key="14">
    <source>
        <dbReference type="Proteomes" id="UP000321734"/>
    </source>
</evidence>
<proteinExistence type="inferred from homology"/>
<dbReference type="InterPro" id="IPR046886">
    <property type="entry name" value="RsmE_MTase_dom"/>
</dbReference>
<dbReference type="SUPFAM" id="SSF75217">
    <property type="entry name" value="alpha/beta knot"/>
    <property type="match status" value="1"/>
</dbReference>
<evidence type="ECO:0000313" key="13">
    <source>
        <dbReference type="EMBL" id="TXE05995.1"/>
    </source>
</evidence>
<keyword evidence="5 10" id="KW-0489">Methyltransferase</keyword>
<dbReference type="InterPro" id="IPR006700">
    <property type="entry name" value="RsmE"/>
</dbReference>
<dbReference type="NCBIfam" id="TIGR00046">
    <property type="entry name" value="RsmE family RNA methyltransferase"/>
    <property type="match status" value="1"/>
</dbReference>
<dbReference type="EC" id="2.1.1.193" evidence="10"/>
<dbReference type="Gene3D" id="3.40.1280.10">
    <property type="match status" value="1"/>
</dbReference>
<comment type="caution">
    <text evidence="13">The sequence shown here is derived from an EMBL/GenBank/DDBJ whole genome shotgun (WGS) entry which is preliminary data.</text>
</comment>